<dbReference type="EMBL" id="DSOV01000043">
    <property type="protein sequence ID" value="HEN42566.1"/>
    <property type="molecule type" value="Genomic_DNA"/>
</dbReference>
<evidence type="ECO:0000256" key="1">
    <source>
        <dbReference type="SAM" id="MobiDB-lite"/>
    </source>
</evidence>
<accession>A0A831XM08</accession>
<organism evidence="2">
    <name type="scientific">Geobacter metallireducens</name>
    <dbReference type="NCBI Taxonomy" id="28232"/>
    <lineage>
        <taxon>Bacteria</taxon>
        <taxon>Pseudomonadati</taxon>
        <taxon>Thermodesulfobacteriota</taxon>
        <taxon>Desulfuromonadia</taxon>
        <taxon>Geobacterales</taxon>
        <taxon>Geobacteraceae</taxon>
        <taxon>Geobacter</taxon>
    </lineage>
</organism>
<dbReference type="AlphaFoldDB" id="A0A831XM08"/>
<reference evidence="2" key="1">
    <citation type="journal article" date="2020" name="mSystems">
        <title>Genome- and Community-Level Interaction Insights into Carbon Utilization and Element Cycling Functions of Hydrothermarchaeota in Hydrothermal Sediment.</title>
        <authorList>
            <person name="Zhou Z."/>
            <person name="Liu Y."/>
            <person name="Xu W."/>
            <person name="Pan J."/>
            <person name="Luo Z.H."/>
            <person name="Li M."/>
        </authorList>
    </citation>
    <scope>NUCLEOTIDE SEQUENCE [LARGE SCALE GENOMIC DNA]</scope>
    <source>
        <strain evidence="2">SpSt-349</strain>
    </source>
</reference>
<evidence type="ECO:0000313" key="2">
    <source>
        <dbReference type="EMBL" id="HEN42566.1"/>
    </source>
</evidence>
<proteinExistence type="predicted"/>
<name>A0A831XM08_GEOME</name>
<gene>
    <name evidence="2" type="ORF">ENQ87_09340</name>
</gene>
<comment type="caution">
    <text evidence="2">The sequence shown here is derived from an EMBL/GenBank/DDBJ whole genome shotgun (WGS) entry which is preliminary data.</text>
</comment>
<feature type="compositionally biased region" description="Basic residues" evidence="1">
    <location>
        <begin position="1"/>
        <end position="10"/>
    </location>
</feature>
<feature type="region of interest" description="Disordered" evidence="1">
    <location>
        <begin position="1"/>
        <end position="41"/>
    </location>
</feature>
<protein>
    <submittedName>
        <fullName evidence="2">Uncharacterized protein</fullName>
    </submittedName>
</protein>
<sequence length="104" mass="11787">MGRGGKYGHPKVHDVKRNNEYGGRHRAPNRQPDPQGSKESLIDDLLELYEIGKRMLKSPEVEFFRKLDTIEAKDPTQPTPAEGKKAMNYLLNGMNDIIKKHSGT</sequence>
<feature type="compositionally biased region" description="Basic and acidic residues" evidence="1">
    <location>
        <begin position="11"/>
        <end position="23"/>
    </location>
</feature>